<evidence type="ECO:0000313" key="10">
    <source>
        <dbReference type="EMBL" id="WOO83551.1"/>
    </source>
</evidence>
<dbReference type="PROSITE" id="PS51192">
    <property type="entry name" value="HELICASE_ATP_BIND_1"/>
    <property type="match status" value="1"/>
</dbReference>
<sequence>MPGARDLTTSSSFPPRNEPIGSSSSRNNNWRSYRDGSNAHSASSSLTHSRNGSPGRAPFSSSSLRSSPTGTSGIQEGSDAFVPPLIDRIVSSDFKKREREATPEFTGRTAKSARADMPPPPRHRGRSNGHGGSRKAPPPPAIVLPGPLRNRDQILQEFGQNIQLKPQWEENPKAPLANYLGGGTGGAQNLGGGGSGFQTEEGVVDGVKVFRVSVVGDPIENIIGIGDHASKKEAEKLAALSAVLQLSSRGLLDKSRAKSVAAARASAAAGPSSGPTVVGSAPALPVGETTRLSDGTEVTYDRARAFMEYYCHRYKFGKPDLEFSSSVVKPRKGRGGGGPAIQFWEAVMSVSGRRIGEGKSGTKKGAQAQAYLDVTRYLEGCDPQLWLDFVEASKKDGSANVGLAPHLAFTMSEQLNDEVQSLCGDIRHSLLYYNAPPANVQATSAHQLPAWSGGRRFQASESELRAKSLQLQDKLASYESDPSLERMRATRASLPVHTKATDILAKIEVNDVTIVMAATGSGKTTQVPQLLFDDYIMRGEGARCNIVCTQPRRLAAMSVAERVADERGDSLGNEVGYQVRFDNKLPRPNGSITFCTTGIFLKRMQSSLGAQANADSVASMDTVTHIVVDEVHERDIDTDLLLVVLKRLLADRKARGKPIKIILMSATIDPHLFQRYFADVRGVPAPVAEVPGRTFPVAKHYLDDFLDDLSDNLPVAMGGWVFQDKKVVEYLNKELSNDPMNFVKTTGITGGELEIPYPLVALTIAYVLRQSDDGHVLVFLPGWDEIKKVADILLSGKFGSLLGVPFNDESKYSVHYLHSTIPAAEQREVFRPPPPGVRRIILATNIAETSVTIPDVVYVVDSARVKEKRYDPDRHMSSLVSAWVGSSNLGQRAGRAGRHREGEYYGILSKRRLASLDPHQLVEMKRSDLSNVVMHVKALNLGEVEDVLAATIEPPEPPRIVAAMETLHMLGALDQNKNLTALGRVLLQLPVDAAIGKLCLYGSFFRCLDSALTLAAVLTNRDPFLAPLEKKVEASAVKDSWSPIAFRSDPLAVVAAYNTWSAIDDRRDYHHANRFCSDNFLSKPTLQQIKQVKGSLLQSLDQAGVIAVSAGGNVGRIGRGLEVPPALRENDNSLPLLAALIAMATAPNFAIRTSEKTCRTSQDKTVFIHSSSVNARRREIGGPEEPSASFNPAEKRLYAFGEKTRNVPPGGHPNNAMTQLRVVTRLDPMTYMLFGAYKLYVTQRGLECDNWLPVTGNLHALDDVQRLKTLLEACMLRVFEGVGKSLVRDRDQRFAARSKAVEVHHGTSRINDDGQLDEERENESDDDDDDVDMTGVSGAAKFQYQLQQKQTRKVEPLSRDEIKELEMLTTDVVRILDEYAHEREGTSQYNSRPATPSGVYRPPRGRTSKW</sequence>
<dbReference type="InterPro" id="IPR011545">
    <property type="entry name" value="DEAD/DEAH_box_helicase_dom"/>
</dbReference>
<feature type="compositionally biased region" description="Acidic residues" evidence="6">
    <location>
        <begin position="1314"/>
        <end position="1332"/>
    </location>
</feature>
<keyword evidence="11" id="KW-1185">Reference proteome</keyword>
<keyword evidence="1" id="KW-0547">Nucleotide-binding</keyword>
<dbReference type="PANTHER" id="PTHR18934:SF203">
    <property type="entry name" value="ATP-DEPENDENT RNA HELICASE A"/>
    <property type="match status" value="1"/>
</dbReference>
<dbReference type="InterPro" id="IPR048333">
    <property type="entry name" value="HA2_WH"/>
</dbReference>
<evidence type="ECO:0000259" key="7">
    <source>
        <dbReference type="PROSITE" id="PS50137"/>
    </source>
</evidence>
<dbReference type="CDD" id="cd17917">
    <property type="entry name" value="DEXHc_RHA-like"/>
    <property type="match status" value="1"/>
</dbReference>
<feature type="region of interest" description="Disordered" evidence="6">
    <location>
        <begin position="1379"/>
        <end position="1410"/>
    </location>
</feature>
<dbReference type="EMBL" id="CP086718">
    <property type="protein sequence ID" value="WOO83551.1"/>
    <property type="molecule type" value="Genomic_DNA"/>
</dbReference>
<dbReference type="GO" id="GO:0004386">
    <property type="term" value="F:helicase activity"/>
    <property type="evidence" value="ECO:0007669"/>
    <property type="project" value="UniProtKB-KW"/>
</dbReference>
<evidence type="ECO:0000259" key="9">
    <source>
        <dbReference type="PROSITE" id="PS51194"/>
    </source>
</evidence>
<dbReference type="PANTHER" id="PTHR18934">
    <property type="entry name" value="ATP-DEPENDENT RNA HELICASE"/>
    <property type="match status" value="1"/>
</dbReference>
<dbReference type="Pfam" id="PF21010">
    <property type="entry name" value="HA2_C"/>
    <property type="match status" value="1"/>
</dbReference>
<dbReference type="GeneID" id="87810242"/>
<evidence type="ECO:0000256" key="5">
    <source>
        <dbReference type="PROSITE-ProRule" id="PRU00266"/>
    </source>
</evidence>
<evidence type="ECO:0000256" key="4">
    <source>
        <dbReference type="ARBA" id="ARBA00022840"/>
    </source>
</evidence>
<dbReference type="Gene3D" id="1.20.120.1080">
    <property type="match status" value="1"/>
</dbReference>
<evidence type="ECO:0000256" key="1">
    <source>
        <dbReference type="ARBA" id="ARBA00022741"/>
    </source>
</evidence>
<dbReference type="SMART" id="SM00847">
    <property type="entry name" value="HA2"/>
    <property type="match status" value="1"/>
</dbReference>
<feature type="compositionally biased region" description="Low complexity" evidence="6">
    <location>
        <begin position="22"/>
        <end position="31"/>
    </location>
</feature>
<accession>A0AAF0YFD1</accession>
<dbReference type="CDD" id="cd18791">
    <property type="entry name" value="SF2_C_RHA"/>
    <property type="match status" value="1"/>
</dbReference>
<proteinExistence type="predicted"/>
<gene>
    <name evidence="10" type="primary">Dhx36</name>
    <name evidence="10" type="ORF">LOC62_05G007068</name>
</gene>
<evidence type="ECO:0000256" key="3">
    <source>
        <dbReference type="ARBA" id="ARBA00022806"/>
    </source>
</evidence>
<organism evidence="10 11">
    <name type="scientific">Vanrija pseudolonga</name>
    <dbReference type="NCBI Taxonomy" id="143232"/>
    <lineage>
        <taxon>Eukaryota</taxon>
        <taxon>Fungi</taxon>
        <taxon>Dikarya</taxon>
        <taxon>Basidiomycota</taxon>
        <taxon>Agaricomycotina</taxon>
        <taxon>Tremellomycetes</taxon>
        <taxon>Trichosporonales</taxon>
        <taxon>Trichosporonaceae</taxon>
        <taxon>Vanrija</taxon>
    </lineage>
</organism>
<dbReference type="InterPro" id="IPR027417">
    <property type="entry name" value="P-loop_NTPase"/>
</dbReference>
<dbReference type="InterPro" id="IPR014720">
    <property type="entry name" value="dsRBD_dom"/>
</dbReference>
<dbReference type="PROSITE" id="PS50137">
    <property type="entry name" value="DS_RBD"/>
    <property type="match status" value="1"/>
</dbReference>
<keyword evidence="4" id="KW-0067">ATP-binding</keyword>
<dbReference type="GO" id="GO:0003723">
    <property type="term" value="F:RNA binding"/>
    <property type="evidence" value="ECO:0007669"/>
    <property type="project" value="UniProtKB-UniRule"/>
</dbReference>
<dbReference type="Pfam" id="PF00271">
    <property type="entry name" value="Helicase_C"/>
    <property type="match status" value="1"/>
</dbReference>
<evidence type="ECO:0000313" key="11">
    <source>
        <dbReference type="Proteomes" id="UP000827549"/>
    </source>
</evidence>
<keyword evidence="3 10" id="KW-0347">Helicase</keyword>
<feature type="compositionally biased region" description="Low complexity" evidence="6">
    <location>
        <begin position="60"/>
        <end position="73"/>
    </location>
</feature>
<dbReference type="Pfam" id="PF00270">
    <property type="entry name" value="DEAD"/>
    <property type="match status" value="1"/>
</dbReference>
<evidence type="ECO:0000259" key="8">
    <source>
        <dbReference type="PROSITE" id="PS51192"/>
    </source>
</evidence>
<feature type="region of interest" description="Disordered" evidence="6">
    <location>
        <begin position="1302"/>
        <end position="1334"/>
    </location>
</feature>
<feature type="domain" description="DRBM" evidence="7">
    <location>
        <begin position="150"/>
        <end position="248"/>
    </location>
</feature>
<dbReference type="SUPFAM" id="SSF52540">
    <property type="entry name" value="P-loop containing nucleoside triphosphate hydrolases"/>
    <property type="match status" value="1"/>
</dbReference>
<dbReference type="Gene3D" id="3.40.50.300">
    <property type="entry name" value="P-loop containing nucleotide triphosphate hydrolases"/>
    <property type="match status" value="2"/>
</dbReference>
<dbReference type="Proteomes" id="UP000827549">
    <property type="component" value="Chromosome 5"/>
</dbReference>
<dbReference type="SUPFAM" id="SSF54768">
    <property type="entry name" value="dsRNA-binding domain-like"/>
    <property type="match status" value="1"/>
</dbReference>
<keyword evidence="5" id="KW-0694">RNA-binding</keyword>
<dbReference type="SMART" id="SM00487">
    <property type="entry name" value="DEXDc"/>
    <property type="match status" value="1"/>
</dbReference>
<dbReference type="InterPro" id="IPR001650">
    <property type="entry name" value="Helicase_C-like"/>
</dbReference>
<evidence type="ECO:0000256" key="6">
    <source>
        <dbReference type="SAM" id="MobiDB-lite"/>
    </source>
</evidence>
<dbReference type="FunFam" id="3.40.50.300:FF:001714">
    <property type="entry name" value="ATP-dependent DEAD/H RNA helicase, putative"/>
    <property type="match status" value="1"/>
</dbReference>
<feature type="domain" description="Helicase ATP-binding" evidence="8">
    <location>
        <begin position="504"/>
        <end position="686"/>
    </location>
</feature>
<dbReference type="CDD" id="cd00048">
    <property type="entry name" value="DSRM_SF"/>
    <property type="match status" value="1"/>
</dbReference>
<feature type="region of interest" description="Disordered" evidence="6">
    <location>
        <begin position="1"/>
        <end position="140"/>
    </location>
</feature>
<dbReference type="FunFam" id="3.40.50.300:FF:001627">
    <property type="entry name" value="Nuclear DNA helicase II"/>
    <property type="match status" value="1"/>
</dbReference>
<dbReference type="InterPro" id="IPR007502">
    <property type="entry name" value="Helicase-assoc_dom"/>
</dbReference>
<feature type="compositionally biased region" description="Basic and acidic residues" evidence="6">
    <location>
        <begin position="93"/>
        <end position="102"/>
    </location>
</feature>
<keyword evidence="2" id="KW-0378">Hydrolase</keyword>
<dbReference type="PROSITE" id="PS51194">
    <property type="entry name" value="HELICASE_CTER"/>
    <property type="match status" value="1"/>
</dbReference>
<dbReference type="Pfam" id="PF04408">
    <property type="entry name" value="WHD_HA2"/>
    <property type="match status" value="1"/>
</dbReference>
<reference evidence="10" key="1">
    <citation type="submission" date="2023-10" db="EMBL/GenBank/DDBJ databases">
        <authorList>
            <person name="Noh H."/>
        </authorList>
    </citation>
    <scope>NUCLEOTIDE SEQUENCE</scope>
    <source>
        <strain evidence="10">DUCC4014</strain>
    </source>
</reference>
<dbReference type="InterPro" id="IPR014001">
    <property type="entry name" value="Helicase_ATP-bd"/>
</dbReference>
<evidence type="ECO:0000256" key="2">
    <source>
        <dbReference type="ARBA" id="ARBA00022801"/>
    </source>
</evidence>
<feature type="domain" description="Helicase C-terminal" evidence="9">
    <location>
        <begin position="761"/>
        <end position="940"/>
    </location>
</feature>
<dbReference type="RefSeq" id="XP_062629577.1">
    <property type="nucleotide sequence ID" value="XM_062773593.1"/>
</dbReference>
<feature type="compositionally biased region" description="Polar residues" evidence="6">
    <location>
        <begin position="38"/>
        <end position="52"/>
    </location>
</feature>
<dbReference type="GO" id="GO:0016787">
    <property type="term" value="F:hydrolase activity"/>
    <property type="evidence" value="ECO:0007669"/>
    <property type="project" value="UniProtKB-KW"/>
</dbReference>
<name>A0AAF0YFD1_9TREE</name>
<dbReference type="Pfam" id="PF00035">
    <property type="entry name" value="dsrm"/>
    <property type="match status" value="1"/>
</dbReference>
<dbReference type="SMART" id="SM00490">
    <property type="entry name" value="HELICc"/>
    <property type="match status" value="1"/>
</dbReference>
<dbReference type="GO" id="GO:0005524">
    <property type="term" value="F:ATP binding"/>
    <property type="evidence" value="ECO:0007669"/>
    <property type="project" value="UniProtKB-KW"/>
</dbReference>
<dbReference type="FunFam" id="1.20.120.1080:FF:000002">
    <property type="entry name" value="Putative ATP-dependent RNA helicase DHX36"/>
    <property type="match status" value="1"/>
</dbReference>
<protein>
    <submittedName>
        <fullName evidence="10">ATP-dependent RNA helicase DHX36</fullName>
    </submittedName>
</protein>